<dbReference type="Gene3D" id="3.30.470.20">
    <property type="entry name" value="ATP-grasp fold, B domain"/>
    <property type="match status" value="1"/>
</dbReference>
<accession>A0AAU0USE2</accession>
<dbReference type="Pfam" id="PF02844">
    <property type="entry name" value="GARS_N"/>
    <property type="match status" value="1"/>
</dbReference>
<dbReference type="InterPro" id="IPR011761">
    <property type="entry name" value="ATP-grasp"/>
</dbReference>
<evidence type="ECO:0000256" key="2">
    <source>
        <dbReference type="ARBA" id="ARBA00001946"/>
    </source>
</evidence>
<dbReference type="InterPro" id="IPR000115">
    <property type="entry name" value="PRibGlycinamide_synth"/>
</dbReference>
<dbReference type="KEGG" id="dbc:MFMK1_003332"/>
<dbReference type="InterPro" id="IPR020562">
    <property type="entry name" value="PRibGlycinamide_synth_N"/>
</dbReference>
<evidence type="ECO:0000256" key="13">
    <source>
        <dbReference type="ARBA" id="ARBA00042864"/>
    </source>
</evidence>
<dbReference type="FunFam" id="3.30.470.20:FF:000018">
    <property type="entry name" value="Trifunctional purine biosynthetic protein adenosine-3"/>
    <property type="match status" value="1"/>
</dbReference>
<evidence type="ECO:0000256" key="11">
    <source>
        <dbReference type="ARBA" id="ARBA00038345"/>
    </source>
</evidence>
<dbReference type="SUPFAM" id="SSF52440">
    <property type="entry name" value="PreATP-grasp domain"/>
    <property type="match status" value="1"/>
</dbReference>
<reference evidence="17 18" key="1">
    <citation type="submission" date="2023-04" db="EMBL/GenBank/DDBJ databases">
        <authorList>
            <person name="Hsu D."/>
        </authorList>
    </citation>
    <scope>NUCLEOTIDE SEQUENCE [LARGE SCALE GENOMIC DNA]</scope>
    <source>
        <strain evidence="17 18">MK1</strain>
    </source>
</reference>
<evidence type="ECO:0000256" key="9">
    <source>
        <dbReference type="ARBA" id="ARBA00022840"/>
    </source>
</evidence>
<evidence type="ECO:0000256" key="1">
    <source>
        <dbReference type="ARBA" id="ARBA00001936"/>
    </source>
</evidence>
<dbReference type="GO" id="GO:0046872">
    <property type="term" value="F:metal ion binding"/>
    <property type="evidence" value="ECO:0007669"/>
    <property type="project" value="UniProtKB-KW"/>
</dbReference>
<dbReference type="Gene3D" id="3.30.1490.20">
    <property type="entry name" value="ATP-grasp fold, A domain"/>
    <property type="match status" value="1"/>
</dbReference>
<dbReference type="EMBL" id="CP121694">
    <property type="protein sequence ID" value="WRO23472.1"/>
    <property type="molecule type" value="Genomic_DNA"/>
</dbReference>
<organism evidence="17 18">
    <name type="scientific">Metallumcola ferriviriculae</name>
    <dbReference type="NCBI Taxonomy" id="3039180"/>
    <lineage>
        <taxon>Bacteria</taxon>
        <taxon>Bacillati</taxon>
        <taxon>Bacillota</taxon>
        <taxon>Clostridia</taxon>
        <taxon>Neomoorellales</taxon>
        <taxon>Desulfitibacteraceae</taxon>
        <taxon>Metallumcola</taxon>
    </lineage>
</organism>
<dbReference type="EC" id="6.3.4.13" evidence="4 14"/>
<keyword evidence="6" id="KW-0479">Metal-binding</keyword>
<dbReference type="SUPFAM" id="SSF56059">
    <property type="entry name" value="Glutathione synthetase ATP-binding domain-like"/>
    <property type="match status" value="1"/>
</dbReference>
<feature type="domain" description="ATP-grasp" evidence="16">
    <location>
        <begin position="107"/>
        <end position="313"/>
    </location>
</feature>
<evidence type="ECO:0000259" key="16">
    <source>
        <dbReference type="PROSITE" id="PS50975"/>
    </source>
</evidence>
<dbReference type="SMART" id="SM01210">
    <property type="entry name" value="GARS_C"/>
    <property type="match status" value="1"/>
</dbReference>
<dbReference type="InterPro" id="IPR020560">
    <property type="entry name" value="PRibGlycinamide_synth_C-dom"/>
</dbReference>
<dbReference type="Gene3D" id="3.40.50.20">
    <property type="match status" value="1"/>
</dbReference>
<dbReference type="PROSITE" id="PS00184">
    <property type="entry name" value="GARS"/>
    <property type="match status" value="1"/>
</dbReference>
<sequence length="423" mass="45447">MKILVIGGGGREHALVWKLAQSPKVDKIYCAPGNAGISQYAECLDIKAEDITGLLTFAHEHKIDLTVVGPEAPLVEGIVDVFQNHDLRIFGPRKAAAQLEGSKAFAKEVMVRCQVPTAKYAEFEEAQAAKDYIQEHGVPCVIKADGLAAGKGVIIAISLAEALAAVDTIMTEKAFGTAGNKLIVEEFLEGEEVSVLAFTDGKTVVPMVSSQDHKRIFDDDQGPNTGGMGAYSPAPVYTAKVQEQVEKQVLDAVINGLADAGIAYQGVIYAGMMITRDGPKVLEFNCRFGDPETQPVLMRLESDLVEIMEAVVDRRLHEQEIVWSNNASVCIVIASGGYPGNYEKGEVIMGIDQVTEAEVFHAGTRFDGGEITTNGGRVLGVTALGKSIGEAIRTAYAAVEKIDFTGMQYRKDIGQKALAKKRD</sequence>
<dbReference type="Proteomes" id="UP001329915">
    <property type="component" value="Chromosome"/>
</dbReference>
<dbReference type="FunFam" id="3.30.1490.20:FF:000006">
    <property type="entry name" value="phosphoribosylamine--glycine ligase, chloroplastic-like"/>
    <property type="match status" value="1"/>
</dbReference>
<evidence type="ECO:0000256" key="5">
    <source>
        <dbReference type="ARBA" id="ARBA00022598"/>
    </source>
</evidence>
<comment type="pathway">
    <text evidence="3 14">Purine metabolism; IMP biosynthesis via de novo pathway; N(1)-(5-phospho-D-ribosyl)glycinamide from 5-phospho-alpha-D-ribose 1-diphosphate: step 2/2.</text>
</comment>
<dbReference type="FunFam" id="3.40.50.20:FF:000006">
    <property type="entry name" value="Phosphoribosylamine--glycine ligase, chloroplastic"/>
    <property type="match status" value="1"/>
</dbReference>
<dbReference type="GO" id="GO:0004637">
    <property type="term" value="F:phosphoribosylamine-glycine ligase activity"/>
    <property type="evidence" value="ECO:0007669"/>
    <property type="project" value="UniProtKB-UniRule"/>
</dbReference>
<dbReference type="RefSeq" id="WP_366922855.1">
    <property type="nucleotide sequence ID" value="NZ_CP121694.1"/>
</dbReference>
<dbReference type="InterPro" id="IPR037123">
    <property type="entry name" value="PRibGlycinamide_synth_C_sf"/>
</dbReference>
<dbReference type="Gene3D" id="3.90.600.10">
    <property type="entry name" value="Phosphoribosylglycinamide synthetase, C-terminal domain"/>
    <property type="match status" value="1"/>
</dbReference>
<name>A0AAU0USE2_9FIRM</name>
<evidence type="ECO:0000256" key="6">
    <source>
        <dbReference type="ARBA" id="ARBA00022723"/>
    </source>
</evidence>
<evidence type="ECO:0000313" key="17">
    <source>
        <dbReference type="EMBL" id="WRO23472.1"/>
    </source>
</evidence>
<keyword evidence="9 15" id="KW-0067">ATP-binding</keyword>
<dbReference type="GO" id="GO:0005524">
    <property type="term" value="F:ATP binding"/>
    <property type="evidence" value="ECO:0007669"/>
    <property type="project" value="UniProtKB-UniRule"/>
</dbReference>
<keyword evidence="10" id="KW-0464">Manganese</keyword>
<keyword evidence="8 14" id="KW-0658">Purine biosynthesis</keyword>
<dbReference type="FunFam" id="3.90.600.10:FF:000001">
    <property type="entry name" value="Trifunctional purine biosynthetic protein adenosine-3"/>
    <property type="match status" value="1"/>
</dbReference>
<evidence type="ECO:0000313" key="18">
    <source>
        <dbReference type="Proteomes" id="UP001329915"/>
    </source>
</evidence>
<evidence type="ECO:0000256" key="7">
    <source>
        <dbReference type="ARBA" id="ARBA00022741"/>
    </source>
</evidence>
<dbReference type="GO" id="GO:0006189">
    <property type="term" value="P:'de novo' IMP biosynthetic process"/>
    <property type="evidence" value="ECO:0007669"/>
    <property type="project" value="UniProtKB-UniRule"/>
</dbReference>
<dbReference type="AlphaFoldDB" id="A0AAU0USE2"/>
<comment type="cofactor">
    <cofactor evidence="1">
        <name>Mn(2+)</name>
        <dbReference type="ChEBI" id="CHEBI:29035"/>
    </cofactor>
</comment>
<dbReference type="PANTHER" id="PTHR43472">
    <property type="entry name" value="PHOSPHORIBOSYLAMINE--GLYCINE LIGASE"/>
    <property type="match status" value="1"/>
</dbReference>
<evidence type="ECO:0000256" key="10">
    <source>
        <dbReference type="ARBA" id="ARBA00023211"/>
    </source>
</evidence>
<dbReference type="PANTHER" id="PTHR43472:SF1">
    <property type="entry name" value="PHOSPHORIBOSYLAMINE--GLYCINE LIGASE, CHLOROPLASTIC"/>
    <property type="match status" value="1"/>
</dbReference>
<gene>
    <name evidence="14 17" type="primary">purD</name>
    <name evidence="17" type="ORF">MFMK1_003332</name>
</gene>
<dbReference type="GO" id="GO:0009113">
    <property type="term" value="P:purine nucleobase biosynthetic process"/>
    <property type="evidence" value="ECO:0007669"/>
    <property type="project" value="InterPro"/>
</dbReference>
<dbReference type="HAMAP" id="MF_00138">
    <property type="entry name" value="GARS"/>
    <property type="match status" value="1"/>
</dbReference>
<evidence type="ECO:0000256" key="3">
    <source>
        <dbReference type="ARBA" id="ARBA00005174"/>
    </source>
</evidence>
<dbReference type="InterPro" id="IPR013815">
    <property type="entry name" value="ATP_grasp_subdomain_1"/>
</dbReference>
<evidence type="ECO:0000256" key="15">
    <source>
        <dbReference type="PROSITE-ProRule" id="PRU00409"/>
    </source>
</evidence>
<evidence type="ECO:0000256" key="14">
    <source>
        <dbReference type="HAMAP-Rule" id="MF_00138"/>
    </source>
</evidence>
<dbReference type="Pfam" id="PF02843">
    <property type="entry name" value="GARS_C"/>
    <property type="match status" value="1"/>
</dbReference>
<dbReference type="SMART" id="SM01209">
    <property type="entry name" value="GARS_A"/>
    <property type="match status" value="1"/>
</dbReference>
<dbReference type="Pfam" id="PF01071">
    <property type="entry name" value="GARS_A"/>
    <property type="match status" value="1"/>
</dbReference>
<keyword evidence="18" id="KW-1185">Reference proteome</keyword>
<evidence type="ECO:0000256" key="8">
    <source>
        <dbReference type="ARBA" id="ARBA00022755"/>
    </source>
</evidence>
<evidence type="ECO:0000256" key="12">
    <source>
        <dbReference type="ARBA" id="ARBA00042242"/>
    </source>
</evidence>
<dbReference type="InterPro" id="IPR011054">
    <property type="entry name" value="Rudment_hybrid_motif"/>
</dbReference>
<dbReference type="SUPFAM" id="SSF51246">
    <property type="entry name" value="Rudiment single hybrid motif"/>
    <property type="match status" value="1"/>
</dbReference>
<dbReference type="InterPro" id="IPR020559">
    <property type="entry name" value="PRibGlycinamide_synth_CS"/>
</dbReference>
<comment type="catalytic activity">
    <reaction evidence="14">
        <text>5-phospho-beta-D-ribosylamine + glycine + ATP = N(1)-(5-phospho-beta-D-ribosyl)glycinamide + ADP + phosphate + H(+)</text>
        <dbReference type="Rhea" id="RHEA:17453"/>
        <dbReference type="ChEBI" id="CHEBI:15378"/>
        <dbReference type="ChEBI" id="CHEBI:30616"/>
        <dbReference type="ChEBI" id="CHEBI:43474"/>
        <dbReference type="ChEBI" id="CHEBI:57305"/>
        <dbReference type="ChEBI" id="CHEBI:58681"/>
        <dbReference type="ChEBI" id="CHEBI:143788"/>
        <dbReference type="ChEBI" id="CHEBI:456216"/>
        <dbReference type="EC" id="6.3.4.13"/>
    </reaction>
</comment>
<keyword evidence="5 14" id="KW-0436">Ligase</keyword>
<keyword evidence="7 15" id="KW-0547">Nucleotide-binding</keyword>
<comment type="cofactor">
    <cofactor evidence="2">
        <name>Mg(2+)</name>
        <dbReference type="ChEBI" id="CHEBI:18420"/>
    </cofactor>
</comment>
<dbReference type="PROSITE" id="PS50975">
    <property type="entry name" value="ATP_GRASP"/>
    <property type="match status" value="1"/>
</dbReference>
<proteinExistence type="inferred from homology"/>
<comment type="similarity">
    <text evidence="11 14">Belongs to the GARS family.</text>
</comment>
<dbReference type="InterPro" id="IPR020561">
    <property type="entry name" value="PRibGlycinamid_synth_ATP-grasp"/>
</dbReference>
<evidence type="ECO:0000256" key="4">
    <source>
        <dbReference type="ARBA" id="ARBA00013255"/>
    </source>
</evidence>
<dbReference type="InterPro" id="IPR016185">
    <property type="entry name" value="PreATP-grasp_dom_sf"/>
</dbReference>
<dbReference type="NCBIfam" id="TIGR00877">
    <property type="entry name" value="purD"/>
    <property type="match status" value="1"/>
</dbReference>
<protein>
    <recommendedName>
        <fullName evidence="4 14">Phosphoribosylamine--glycine ligase</fullName>
        <ecNumber evidence="4 14">6.3.4.13</ecNumber>
    </recommendedName>
    <alternativeName>
        <fullName evidence="14">GARS</fullName>
    </alternativeName>
    <alternativeName>
        <fullName evidence="12 14">Glycinamide ribonucleotide synthetase</fullName>
    </alternativeName>
    <alternativeName>
        <fullName evidence="13 14">Phosphoribosylglycinamide synthetase</fullName>
    </alternativeName>
</protein>